<proteinExistence type="predicted"/>
<sequence length="96" mass="10949">MKNAIIVEKMIQQIRQHAKDRAKSVARGAETPHLAGLLLQKYGQGVIDTINELYSTPRASDEIYKVLDEETAKIDPEWKLHNKQRWSGHPADICIK</sequence>
<name>A0A9X0MJY9_BACCE</name>
<dbReference type="EMBL" id="LOMO01000001">
    <property type="protein sequence ID" value="KXY51099.1"/>
    <property type="molecule type" value="Genomic_DNA"/>
</dbReference>
<reference evidence="1 2" key="1">
    <citation type="submission" date="2015-12" db="EMBL/GenBank/DDBJ databases">
        <title>Bacillus cereus Group isolate.</title>
        <authorList>
            <person name="Kovac J."/>
        </authorList>
    </citation>
    <scope>NUCLEOTIDE SEQUENCE [LARGE SCALE GENOMIC DNA]</scope>
    <source>
        <strain evidence="1 2">FSL K6-0073</strain>
    </source>
</reference>
<dbReference type="Proteomes" id="UP000075476">
    <property type="component" value="Unassembled WGS sequence"/>
</dbReference>
<accession>A0A9X0MJY9</accession>
<organism evidence="1 2">
    <name type="scientific">Bacillus cereus</name>
    <dbReference type="NCBI Taxonomy" id="1396"/>
    <lineage>
        <taxon>Bacteria</taxon>
        <taxon>Bacillati</taxon>
        <taxon>Bacillota</taxon>
        <taxon>Bacilli</taxon>
        <taxon>Bacillales</taxon>
        <taxon>Bacillaceae</taxon>
        <taxon>Bacillus</taxon>
        <taxon>Bacillus cereus group</taxon>
    </lineage>
</organism>
<evidence type="ECO:0000313" key="1">
    <source>
        <dbReference type="EMBL" id="KXY51099.1"/>
    </source>
</evidence>
<gene>
    <name evidence="1" type="ORF">AT268_31855</name>
</gene>
<dbReference type="AlphaFoldDB" id="A0A9X0MJY9"/>
<evidence type="ECO:0000313" key="2">
    <source>
        <dbReference type="Proteomes" id="UP000075476"/>
    </source>
</evidence>
<dbReference type="RefSeq" id="WP_061662438.1">
    <property type="nucleotide sequence ID" value="NZ_LOMO01000001.1"/>
</dbReference>
<protein>
    <submittedName>
        <fullName evidence="1">Uncharacterized protein</fullName>
    </submittedName>
</protein>
<comment type="caution">
    <text evidence="1">The sequence shown here is derived from an EMBL/GenBank/DDBJ whole genome shotgun (WGS) entry which is preliminary data.</text>
</comment>